<sequence length="178" mass="20616">MIETFIKTGDIKAEFEFCNNLYSTAHAKVSEGSFEVEFRDIKQSKTYLQLKGIHKLCEIYAGYISEALGFKVSFESAKEDLKYKIDYTRLANEDEAFAEAQRIRREKELTGEKMKLKDFQNLVLGLKAHYQVPASFADATLEDMQILIEKIHELGRDRGWHKLILTSQDMQSLINSYK</sequence>
<organism evidence="1">
    <name type="scientific">uncultured Caudovirales phage</name>
    <dbReference type="NCBI Taxonomy" id="2100421"/>
    <lineage>
        <taxon>Viruses</taxon>
        <taxon>Duplodnaviria</taxon>
        <taxon>Heunggongvirae</taxon>
        <taxon>Uroviricota</taxon>
        <taxon>Caudoviricetes</taxon>
        <taxon>Peduoviridae</taxon>
        <taxon>Maltschvirus</taxon>
        <taxon>Maltschvirus maltsch</taxon>
    </lineage>
</organism>
<gene>
    <name evidence="1" type="ORF">UFOVP286_78</name>
</gene>
<evidence type="ECO:0000313" key="1">
    <source>
        <dbReference type="EMBL" id="CAB4135831.1"/>
    </source>
</evidence>
<reference evidence="1" key="1">
    <citation type="submission" date="2020-04" db="EMBL/GenBank/DDBJ databases">
        <authorList>
            <person name="Chiriac C."/>
            <person name="Salcher M."/>
            <person name="Ghai R."/>
            <person name="Kavagutti S V."/>
        </authorList>
    </citation>
    <scope>NUCLEOTIDE SEQUENCE</scope>
</reference>
<protein>
    <submittedName>
        <fullName evidence="1">Uncharacterized protein</fullName>
    </submittedName>
</protein>
<dbReference type="EMBL" id="LR796304">
    <property type="protein sequence ID" value="CAB4135831.1"/>
    <property type="molecule type" value="Genomic_DNA"/>
</dbReference>
<accession>A0A6J5LNN7</accession>
<proteinExistence type="predicted"/>
<name>A0A6J5LNN7_9CAUD</name>